<dbReference type="RefSeq" id="WP_146353502.1">
    <property type="nucleotide sequence ID" value="NZ_VOBR01000011.1"/>
</dbReference>
<evidence type="ECO:0000313" key="3">
    <source>
        <dbReference type="EMBL" id="TWP50782.1"/>
    </source>
</evidence>
<feature type="region of interest" description="Disordered" evidence="1">
    <location>
        <begin position="163"/>
        <end position="205"/>
    </location>
</feature>
<keyword evidence="4" id="KW-1185">Reference proteome</keyword>
<feature type="transmembrane region" description="Helical" evidence="2">
    <location>
        <begin position="35"/>
        <end position="55"/>
    </location>
</feature>
<protein>
    <submittedName>
        <fullName evidence="3">Uncharacterized protein</fullName>
    </submittedName>
</protein>
<reference evidence="3 4" key="1">
    <citation type="submission" date="2019-07" db="EMBL/GenBank/DDBJ databases">
        <title>Lentzea xizangensis sp. nov., isolated from Qinghai-Tibetan Plateau Soils.</title>
        <authorList>
            <person name="Huang J."/>
        </authorList>
    </citation>
    <scope>NUCLEOTIDE SEQUENCE [LARGE SCALE GENOMIC DNA]</scope>
    <source>
        <strain evidence="3 4">FXJ1.1311</strain>
    </source>
</reference>
<keyword evidence="2" id="KW-0812">Transmembrane</keyword>
<evidence type="ECO:0000256" key="2">
    <source>
        <dbReference type="SAM" id="Phobius"/>
    </source>
</evidence>
<keyword evidence="2" id="KW-1133">Transmembrane helix</keyword>
<dbReference type="EMBL" id="VOBR01000011">
    <property type="protein sequence ID" value="TWP50782.1"/>
    <property type="molecule type" value="Genomic_DNA"/>
</dbReference>
<name>A0A563ET53_9PSEU</name>
<organism evidence="3 4">
    <name type="scientific">Lentzea tibetensis</name>
    <dbReference type="NCBI Taxonomy" id="2591470"/>
    <lineage>
        <taxon>Bacteria</taxon>
        <taxon>Bacillati</taxon>
        <taxon>Actinomycetota</taxon>
        <taxon>Actinomycetes</taxon>
        <taxon>Pseudonocardiales</taxon>
        <taxon>Pseudonocardiaceae</taxon>
        <taxon>Lentzea</taxon>
    </lineage>
</organism>
<dbReference type="Proteomes" id="UP000316639">
    <property type="component" value="Unassembled WGS sequence"/>
</dbReference>
<proteinExistence type="predicted"/>
<evidence type="ECO:0000256" key="1">
    <source>
        <dbReference type="SAM" id="MobiDB-lite"/>
    </source>
</evidence>
<sequence>MTTPPPPVDEPRSSGLPKAPPIDPALVARQPRNPLLVKLVVVCAVFAAIIVWVVIRESQGGFTDAGHAVAGDCAVVSGATIDTKYEKVDCGSGKENYVVGRELRKTTDSCGDEYSEYTKGSTKLCLIPVLVDGECYGSLFGTFLSAEVPKADCKMLGAFRGEGRQGHRGQVGVRAGRRARAGLPRGQDDDLPRQGDGGLSSALTP</sequence>
<dbReference type="AlphaFoldDB" id="A0A563ET53"/>
<accession>A0A563ET53</accession>
<evidence type="ECO:0000313" key="4">
    <source>
        <dbReference type="Proteomes" id="UP000316639"/>
    </source>
</evidence>
<dbReference type="OrthoDB" id="4749283at2"/>
<gene>
    <name evidence="3" type="ORF">FKR81_19470</name>
</gene>
<comment type="caution">
    <text evidence="3">The sequence shown here is derived from an EMBL/GenBank/DDBJ whole genome shotgun (WGS) entry which is preliminary data.</text>
</comment>
<keyword evidence="2" id="KW-0472">Membrane</keyword>